<dbReference type="InterPro" id="IPR036922">
    <property type="entry name" value="Rieske_2Fe-2S_sf"/>
</dbReference>
<evidence type="ECO:0000259" key="5">
    <source>
        <dbReference type="PROSITE" id="PS51296"/>
    </source>
</evidence>
<accession>A0A1I3W5X4</accession>
<dbReference type="GO" id="GO:0051213">
    <property type="term" value="F:dioxygenase activity"/>
    <property type="evidence" value="ECO:0007669"/>
    <property type="project" value="UniProtKB-KW"/>
</dbReference>
<keyword evidence="7" id="KW-1185">Reference proteome</keyword>
<keyword evidence="3" id="KW-0408">Iron</keyword>
<dbReference type="PROSITE" id="PS51296">
    <property type="entry name" value="RIESKE"/>
    <property type="match status" value="1"/>
</dbReference>
<proteinExistence type="predicted"/>
<evidence type="ECO:0000256" key="3">
    <source>
        <dbReference type="ARBA" id="ARBA00023004"/>
    </source>
</evidence>
<evidence type="ECO:0000256" key="1">
    <source>
        <dbReference type="ARBA" id="ARBA00022714"/>
    </source>
</evidence>
<evidence type="ECO:0000313" key="6">
    <source>
        <dbReference type="EMBL" id="SFK02593.1"/>
    </source>
</evidence>
<gene>
    <name evidence="6" type="ORF">SAMN05444581_101354</name>
</gene>
<feature type="domain" description="Rieske" evidence="5">
    <location>
        <begin position="40"/>
        <end position="120"/>
    </location>
</feature>
<dbReference type="RefSeq" id="WP_091676625.1">
    <property type="nucleotide sequence ID" value="NZ_FOSN01000001.1"/>
</dbReference>
<keyword evidence="1" id="KW-0001">2Fe-2S</keyword>
<dbReference type="STRING" id="1612308.SAMN05444581_101354"/>
<evidence type="ECO:0000313" key="7">
    <source>
        <dbReference type="Proteomes" id="UP000198755"/>
    </source>
</evidence>
<dbReference type="EMBL" id="FOSN01000001">
    <property type="protein sequence ID" value="SFK02593.1"/>
    <property type="molecule type" value="Genomic_DNA"/>
</dbReference>
<dbReference type="InterPro" id="IPR017941">
    <property type="entry name" value="Rieske_2Fe-2S"/>
</dbReference>
<keyword evidence="4" id="KW-0411">Iron-sulfur</keyword>
<dbReference type="Gene3D" id="2.102.10.10">
    <property type="entry name" value="Rieske [2Fe-2S] iron-sulphur domain"/>
    <property type="match status" value="1"/>
</dbReference>
<dbReference type="GO" id="GO:0051537">
    <property type="term" value="F:2 iron, 2 sulfur cluster binding"/>
    <property type="evidence" value="ECO:0007669"/>
    <property type="project" value="UniProtKB-KW"/>
</dbReference>
<reference evidence="6 7" key="1">
    <citation type="submission" date="2016-10" db="EMBL/GenBank/DDBJ databases">
        <authorList>
            <person name="de Groot N.N."/>
        </authorList>
    </citation>
    <scope>NUCLEOTIDE SEQUENCE [LARGE SCALE GENOMIC DNA]</scope>
    <source>
        <strain evidence="6 7">NE2</strain>
    </source>
</reference>
<dbReference type="AlphaFoldDB" id="A0A1I3W5X4"/>
<dbReference type="Pfam" id="PF00355">
    <property type="entry name" value="Rieske"/>
    <property type="match status" value="1"/>
</dbReference>
<dbReference type="PANTHER" id="PTHR40261:SF1">
    <property type="entry name" value="RIESKE DOMAIN-CONTAINING PROTEIN"/>
    <property type="match status" value="1"/>
</dbReference>
<keyword evidence="6" id="KW-0223">Dioxygenase</keyword>
<dbReference type="OrthoDB" id="9800776at2"/>
<evidence type="ECO:0000256" key="4">
    <source>
        <dbReference type="ARBA" id="ARBA00023014"/>
    </source>
</evidence>
<keyword evidence="2" id="KW-0479">Metal-binding</keyword>
<sequence>MPAQNHEVFVICAANAIAPGDAKAFSLWKIDDAGETRPFPIVVARKNAAEFFSYVNVCPHAGVWLNVGDGRFLDSEGAFLQCGRHGAKFEIDSGLCVDGTCKGASLEPVAVAIIGGDVCICGVSLVEEDSFPDPFDDDDDTMEITICPD</sequence>
<dbReference type="CDD" id="cd03467">
    <property type="entry name" value="Rieske"/>
    <property type="match status" value="1"/>
</dbReference>
<evidence type="ECO:0000256" key="2">
    <source>
        <dbReference type="ARBA" id="ARBA00022723"/>
    </source>
</evidence>
<keyword evidence="6" id="KW-0560">Oxidoreductase</keyword>
<dbReference type="GO" id="GO:0046872">
    <property type="term" value="F:metal ion binding"/>
    <property type="evidence" value="ECO:0007669"/>
    <property type="project" value="UniProtKB-KW"/>
</dbReference>
<dbReference type="SUPFAM" id="SSF50022">
    <property type="entry name" value="ISP domain"/>
    <property type="match status" value="1"/>
</dbReference>
<dbReference type="Proteomes" id="UP000198755">
    <property type="component" value="Unassembled WGS sequence"/>
</dbReference>
<protein>
    <submittedName>
        <fullName evidence="6">Ferredoxin subunit of nitrite reductase or a ring-hydroxylating dioxygenase</fullName>
    </submittedName>
</protein>
<organism evidence="6 7">
    <name type="scientific">Methylocapsa palsarum</name>
    <dbReference type="NCBI Taxonomy" id="1612308"/>
    <lineage>
        <taxon>Bacteria</taxon>
        <taxon>Pseudomonadati</taxon>
        <taxon>Pseudomonadota</taxon>
        <taxon>Alphaproteobacteria</taxon>
        <taxon>Hyphomicrobiales</taxon>
        <taxon>Beijerinckiaceae</taxon>
        <taxon>Methylocapsa</taxon>
    </lineage>
</organism>
<name>A0A1I3W5X4_9HYPH</name>
<dbReference type="PANTHER" id="PTHR40261">
    <property type="match status" value="1"/>
</dbReference>